<proteinExistence type="predicted"/>
<comment type="caution">
    <text evidence="3">The sequence shown here is derived from an EMBL/GenBank/DDBJ whole genome shotgun (WGS) entry which is preliminary data.</text>
</comment>
<dbReference type="EMBL" id="LHXM01000048">
    <property type="protein sequence ID" value="KXA90876.1"/>
    <property type="molecule type" value="Genomic_DNA"/>
</dbReference>
<evidence type="ECO:0000313" key="3">
    <source>
        <dbReference type="EMBL" id="KXA90876.1"/>
    </source>
</evidence>
<name>A0A133U9R9_9EURY</name>
<feature type="domain" description="Archaeal Type IV pilin N-terminal" evidence="2">
    <location>
        <begin position="12"/>
        <end position="87"/>
    </location>
</feature>
<feature type="transmembrane region" description="Helical" evidence="1">
    <location>
        <begin position="20"/>
        <end position="39"/>
    </location>
</feature>
<keyword evidence="1" id="KW-1133">Transmembrane helix</keyword>
<keyword evidence="4" id="KW-1185">Reference proteome</keyword>
<dbReference type="PANTHER" id="PTHR38138:SF1">
    <property type="entry name" value="ARCHAEAL TYPE IV PILIN N-TERMINAL DOMAIN-CONTAINING PROTEIN"/>
    <property type="match status" value="1"/>
</dbReference>
<dbReference type="Pfam" id="PF07790">
    <property type="entry name" value="Pilin_N"/>
    <property type="match status" value="1"/>
</dbReference>
<dbReference type="InterPro" id="IPR012859">
    <property type="entry name" value="Pilin_N_archaeal"/>
</dbReference>
<dbReference type="NCBIfam" id="TIGR02537">
    <property type="entry name" value="arch_flag_Nterm"/>
    <property type="match status" value="1"/>
</dbReference>
<gene>
    <name evidence="3" type="ORF">AKJ63_02125</name>
</gene>
<organism evidence="3 4">
    <name type="scientific">candidate division MSBL1 archaeon SCGC-AAA259D18</name>
    <dbReference type="NCBI Taxonomy" id="1698262"/>
    <lineage>
        <taxon>Archaea</taxon>
        <taxon>Methanobacteriati</taxon>
        <taxon>Methanobacteriota</taxon>
        <taxon>candidate division MSBL1</taxon>
    </lineage>
</organism>
<sequence length="323" mass="34712">MDGKDLSESDREGVSPVVGTILIIGITVIAVGGVAYFVMSYKPPKPGPLASLEFKGAKVGAKNFSINHRGGDLLAVNDLTLRINGKDRTGGITSTGTFEAGTSIKVSINPELNYGDRIALVHEPSGAVIAKKTVKEVLPGGGEEEVTPGWKAVEEWTGSVSAPSGWSLIESWSGQVGTLSGWQLIESWSGTIVMGNQPPSLENLVSENITRTSADLAVDVSDLEGDDLSWVAFLDDSDGSVIENYNSGSYSEPQTFTYTWTNLSENTDYAWYSQSADNDGNVGISSVASFTTDPNYKVEYENMESSLWPWIGEYYGRLEVEPL</sequence>
<dbReference type="Proteomes" id="UP000070195">
    <property type="component" value="Unassembled WGS sequence"/>
</dbReference>
<reference evidence="3 4" key="1">
    <citation type="journal article" date="2016" name="Sci. Rep.">
        <title>Metabolic traits of an uncultured archaeal lineage -MSBL1- from brine pools of the Red Sea.</title>
        <authorList>
            <person name="Mwirichia R."/>
            <person name="Alam I."/>
            <person name="Rashid M."/>
            <person name="Vinu M."/>
            <person name="Ba-Alawi W."/>
            <person name="Anthony Kamau A."/>
            <person name="Kamanda Ngugi D."/>
            <person name="Goker M."/>
            <person name="Klenk H.P."/>
            <person name="Bajic V."/>
            <person name="Stingl U."/>
        </authorList>
    </citation>
    <scope>NUCLEOTIDE SEQUENCE [LARGE SCALE GENOMIC DNA]</scope>
    <source>
        <strain evidence="3">SCGC-AAA259D18</strain>
    </source>
</reference>
<dbReference type="PANTHER" id="PTHR38138">
    <property type="entry name" value="VNG6441H"/>
    <property type="match status" value="1"/>
</dbReference>
<dbReference type="AlphaFoldDB" id="A0A133U9R9"/>
<keyword evidence="1" id="KW-0812">Transmembrane</keyword>
<keyword evidence="1" id="KW-0472">Membrane</keyword>
<accession>A0A133U9R9</accession>
<feature type="non-terminal residue" evidence="3">
    <location>
        <position position="323"/>
    </location>
</feature>
<evidence type="ECO:0000256" key="1">
    <source>
        <dbReference type="SAM" id="Phobius"/>
    </source>
</evidence>
<protein>
    <recommendedName>
        <fullName evidence="2">Archaeal Type IV pilin N-terminal domain-containing protein</fullName>
    </recommendedName>
</protein>
<evidence type="ECO:0000313" key="4">
    <source>
        <dbReference type="Proteomes" id="UP000070195"/>
    </source>
</evidence>
<dbReference type="InterPro" id="IPR013373">
    <property type="entry name" value="Flagellin/pilin_N_arc"/>
</dbReference>
<evidence type="ECO:0000259" key="2">
    <source>
        <dbReference type="Pfam" id="PF07790"/>
    </source>
</evidence>